<comment type="subcellular location">
    <subcellularLocation>
        <location evidence="1">Membrane</location>
        <topology evidence="1">Multi-pass membrane protein</topology>
    </subcellularLocation>
</comment>
<evidence type="ECO:0000256" key="3">
    <source>
        <dbReference type="ARBA" id="ARBA00022989"/>
    </source>
</evidence>
<dbReference type="GO" id="GO:0022857">
    <property type="term" value="F:transmembrane transporter activity"/>
    <property type="evidence" value="ECO:0007669"/>
    <property type="project" value="InterPro"/>
</dbReference>
<feature type="region of interest" description="Disordered" evidence="5">
    <location>
        <begin position="1"/>
        <end position="38"/>
    </location>
</feature>
<name>A0A1L8DE68_9DIPT</name>
<dbReference type="Gene3D" id="1.20.1250.20">
    <property type="entry name" value="MFS general substrate transporter like domains"/>
    <property type="match status" value="1"/>
</dbReference>
<sequence>MEPSDNTNDQEDVTSSVENLLPHQGTQGPQDTQEESRCERKGPLITVEPVLFLIFFAWNFSGNVLTNLIVSQTCTNLLGFNESDCRKLGTANESEYIQSLEQQVQPYTAKIIMVRSLMEQILPAICSLFLGPWSDKFGRKPLLYASFLGYFTVFLLLVGISFASNVFTLNPWFYLLAYIPVMFSGGTCALITGTFCYITDVTTEKNRAIRMGIAEGVLFAGLFLGSISSSYVLQWTNASTVFAISGQACLLGLLYIWLYIPETIDCGDFVGSKYRELFRFDHVCEMFKTSVMPRPDNRRAIIWLAICGLVLSIGLMEGNMSVFFLFTRAKFGWTIREYTFYESTSIVVQMIGGIAALLLLKKFFRISDAMLAALSFGSDCLQNFTRTIAQTPRDLYLGVGVGFIKSISGPIGRAVLSNVTPPSDIGKIFSLVTAFESICPIASTPIFTMIYTSTIDTYPSAFNAVSTGGTFLCFIWMLIAYVLERGLPRVPYENLQRTPINL</sequence>
<dbReference type="EMBL" id="GFDF01009321">
    <property type="protein sequence ID" value="JAV04763.1"/>
    <property type="molecule type" value="Transcribed_RNA"/>
</dbReference>
<dbReference type="PANTHER" id="PTHR23507:SF39">
    <property type="entry name" value="GH23453P-RELATED"/>
    <property type="match status" value="1"/>
</dbReference>
<feature type="transmembrane region" description="Helical" evidence="6">
    <location>
        <begin position="239"/>
        <end position="260"/>
    </location>
</feature>
<feature type="transmembrane region" description="Helical" evidence="6">
    <location>
        <begin position="395"/>
        <end position="416"/>
    </location>
</feature>
<feature type="transmembrane region" description="Helical" evidence="6">
    <location>
        <begin position="211"/>
        <end position="233"/>
    </location>
</feature>
<dbReference type="InterPro" id="IPR036259">
    <property type="entry name" value="MFS_trans_sf"/>
</dbReference>
<evidence type="ECO:0000256" key="5">
    <source>
        <dbReference type="SAM" id="MobiDB-lite"/>
    </source>
</evidence>
<organism evidence="7">
    <name type="scientific">Nyssomyia neivai</name>
    <dbReference type="NCBI Taxonomy" id="330878"/>
    <lineage>
        <taxon>Eukaryota</taxon>
        <taxon>Metazoa</taxon>
        <taxon>Ecdysozoa</taxon>
        <taxon>Arthropoda</taxon>
        <taxon>Hexapoda</taxon>
        <taxon>Insecta</taxon>
        <taxon>Pterygota</taxon>
        <taxon>Neoptera</taxon>
        <taxon>Endopterygota</taxon>
        <taxon>Diptera</taxon>
        <taxon>Nematocera</taxon>
        <taxon>Psychodoidea</taxon>
        <taxon>Psychodidae</taxon>
        <taxon>Nyssomyia</taxon>
    </lineage>
</organism>
<dbReference type="GO" id="GO:0016020">
    <property type="term" value="C:membrane"/>
    <property type="evidence" value="ECO:0007669"/>
    <property type="project" value="UniProtKB-SubCell"/>
</dbReference>
<dbReference type="SUPFAM" id="SSF103473">
    <property type="entry name" value="MFS general substrate transporter"/>
    <property type="match status" value="1"/>
</dbReference>
<reference evidence="7" key="1">
    <citation type="submission" date="2016-12" db="EMBL/GenBank/DDBJ databases">
        <title>An insight into the sialome and mialome of the sand fly, Nyssomyia neivai.</title>
        <authorList>
            <person name="Sebastian V."/>
            <person name="Goulart T.M."/>
            <person name="Oliveira W."/>
            <person name="Calvo E."/>
            <person name="Oliveira L.F."/>
            <person name="Pinto M.C."/>
            <person name="Rosselino A.M."/>
            <person name="Ribeiro J.M."/>
        </authorList>
    </citation>
    <scope>NUCLEOTIDE SEQUENCE</scope>
</reference>
<feature type="transmembrane region" description="Helical" evidence="6">
    <location>
        <begin position="142"/>
        <end position="163"/>
    </location>
</feature>
<dbReference type="PANTHER" id="PTHR23507">
    <property type="entry name" value="ZGC:174356"/>
    <property type="match status" value="1"/>
</dbReference>
<feature type="compositionally biased region" description="Polar residues" evidence="5">
    <location>
        <begin position="1"/>
        <end position="31"/>
    </location>
</feature>
<proteinExistence type="predicted"/>
<evidence type="ECO:0000313" key="7">
    <source>
        <dbReference type="EMBL" id="JAV04763.1"/>
    </source>
</evidence>
<evidence type="ECO:0000256" key="1">
    <source>
        <dbReference type="ARBA" id="ARBA00004141"/>
    </source>
</evidence>
<keyword evidence="4 6" id="KW-0472">Membrane</keyword>
<feature type="transmembrane region" description="Helical" evidence="6">
    <location>
        <begin position="428"/>
        <end position="450"/>
    </location>
</feature>
<evidence type="ECO:0000256" key="4">
    <source>
        <dbReference type="ARBA" id="ARBA00023136"/>
    </source>
</evidence>
<feature type="transmembrane region" description="Helical" evidence="6">
    <location>
        <begin position="175"/>
        <end position="199"/>
    </location>
</feature>
<feature type="transmembrane region" description="Helical" evidence="6">
    <location>
        <begin position="300"/>
        <end position="326"/>
    </location>
</feature>
<evidence type="ECO:0000256" key="6">
    <source>
        <dbReference type="SAM" id="Phobius"/>
    </source>
</evidence>
<feature type="transmembrane region" description="Helical" evidence="6">
    <location>
        <begin position="50"/>
        <end position="70"/>
    </location>
</feature>
<dbReference type="AlphaFoldDB" id="A0A1L8DE68"/>
<accession>A0A1L8DE68</accession>
<feature type="transmembrane region" description="Helical" evidence="6">
    <location>
        <begin position="462"/>
        <end position="483"/>
    </location>
</feature>
<keyword evidence="3 6" id="KW-1133">Transmembrane helix</keyword>
<dbReference type="Pfam" id="PF07690">
    <property type="entry name" value="MFS_1"/>
    <property type="match status" value="1"/>
</dbReference>
<keyword evidence="2 6" id="KW-0812">Transmembrane</keyword>
<evidence type="ECO:0000256" key="2">
    <source>
        <dbReference type="ARBA" id="ARBA00022692"/>
    </source>
</evidence>
<dbReference type="InterPro" id="IPR011701">
    <property type="entry name" value="MFS"/>
</dbReference>
<feature type="transmembrane region" description="Helical" evidence="6">
    <location>
        <begin position="338"/>
        <end position="360"/>
    </location>
</feature>
<protein>
    <submittedName>
        <fullName evidence="7">Putative transporter add1 major facilitator superfamily</fullName>
    </submittedName>
</protein>